<dbReference type="Gene3D" id="3.90.226.10">
    <property type="entry name" value="2-enoyl-CoA Hydratase, Chain A, domain 1"/>
    <property type="match status" value="1"/>
</dbReference>
<sequence length="256" mass="26928">MAEITVSRNDEAATVTISNPGRMNALSSAACETMAESLRTIAHDRSVRCVVVTGVGEAFCSGIDLASGIGAEGPAAELEGGLNAIATSLLRMEKPTVASVPGPAIGAGASIATACDFVYAGASAEFGWGFTDIGLAPDTGATYVLPRLVGMRRAMELLTTGRRIDAEEAVELGVATEVVSDSNLDDVVDKRVKMLCSRPTRAVGEAKRLLFRNTHRSLEEALAAETRAQKRMVTTEDFTEGIQAFAEQRDPTFTGQ</sequence>
<dbReference type="OrthoDB" id="27846at2157"/>
<dbReference type="PANTHER" id="PTHR43459">
    <property type="entry name" value="ENOYL-COA HYDRATASE"/>
    <property type="match status" value="1"/>
</dbReference>
<organism evidence="1 2">
    <name type="scientific">Halocatena pleomorpha</name>
    <dbReference type="NCBI Taxonomy" id="1785090"/>
    <lineage>
        <taxon>Archaea</taxon>
        <taxon>Methanobacteriati</taxon>
        <taxon>Methanobacteriota</taxon>
        <taxon>Stenosarchaea group</taxon>
        <taxon>Halobacteria</taxon>
        <taxon>Halobacteriales</taxon>
        <taxon>Natronomonadaceae</taxon>
        <taxon>Halocatena</taxon>
    </lineage>
</organism>
<dbReference type="AlphaFoldDB" id="A0A3P3RJP4"/>
<accession>A0A3P3RJP4</accession>
<dbReference type="SUPFAM" id="SSF52096">
    <property type="entry name" value="ClpP/crotonase"/>
    <property type="match status" value="1"/>
</dbReference>
<evidence type="ECO:0000313" key="1">
    <source>
        <dbReference type="EMBL" id="RRJ33595.1"/>
    </source>
</evidence>
<dbReference type="InterPro" id="IPR014748">
    <property type="entry name" value="Enoyl-CoA_hydra_C"/>
</dbReference>
<comment type="caution">
    <text evidence="1">The sequence shown here is derived from an EMBL/GenBank/DDBJ whole genome shotgun (WGS) entry which is preliminary data.</text>
</comment>
<dbReference type="EMBL" id="RRCH01000003">
    <property type="protein sequence ID" value="RRJ33595.1"/>
    <property type="molecule type" value="Genomic_DNA"/>
</dbReference>
<evidence type="ECO:0000313" key="2">
    <source>
        <dbReference type="Proteomes" id="UP000282322"/>
    </source>
</evidence>
<protein>
    <submittedName>
        <fullName evidence="1">Enoyl-CoA hydratase</fullName>
    </submittedName>
</protein>
<dbReference type="RefSeq" id="WP_124953462.1">
    <property type="nucleotide sequence ID" value="NZ_RRCH01000003.1"/>
</dbReference>
<proteinExistence type="predicted"/>
<dbReference type="Gene3D" id="1.10.12.10">
    <property type="entry name" value="Lyase 2-enoyl-coa Hydratase, Chain A, domain 2"/>
    <property type="match status" value="1"/>
</dbReference>
<dbReference type="CDD" id="cd06558">
    <property type="entry name" value="crotonase-like"/>
    <property type="match status" value="1"/>
</dbReference>
<gene>
    <name evidence="1" type="ORF">EIK79_02010</name>
</gene>
<dbReference type="Pfam" id="PF00378">
    <property type="entry name" value="ECH_1"/>
    <property type="match status" value="1"/>
</dbReference>
<name>A0A3P3RJP4_9EURY</name>
<dbReference type="InterPro" id="IPR029045">
    <property type="entry name" value="ClpP/crotonase-like_dom_sf"/>
</dbReference>
<keyword evidence="2" id="KW-1185">Reference proteome</keyword>
<dbReference type="InterPro" id="IPR001753">
    <property type="entry name" value="Enoyl-CoA_hydra/iso"/>
</dbReference>
<reference evidence="1 2" key="1">
    <citation type="submission" date="2018-11" db="EMBL/GenBank/DDBJ databases">
        <title>Taxonoimc description of Halomarina strain SPP-AMP-1.</title>
        <authorList>
            <person name="Pal Y."/>
            <person name="Srinivasana K."/>
            <person name="Verma A."/>
            <person name="Kumar P."/>
        </authorList>
    </citation>
    <scope>NUCLEOTIDE SEQUENCE [LARGE SCALE GENOMIC DNA]</scope>
    <source>
        <strain evidence="1 2">SPP-AMP-1</strain>
    </source>
</reference>
<dbReference type="Proteomes" id="UP000282322">
    <property type="component" value="Unassembled WGS sequence"/>
</dbReference>
<dbReference type="PANTHER" id="PTHR43459:SF1">
    <property type="entry name" value="EG:BACN32G11.4 PROTEIN"/>
    <property type="match status" value="1"/>
</dbReference>